<comment type="similarity">
    <text evidence="3">Belongs to the MqnA/MqnD family. MqnA subfamily.</text>
</comment>
<dbReference type="AlphaFoldDB" id="F0QSP4"/>
<evidence type="ECO:0000256" key="3">
    <source>
        <dbReference type="HAMAP-Rule" id="MF_00995"/>
    </source>
</evidence>
<dbReference type="Proteomes" id="UP000007485">
    <property type="component" value="Chromosome"/>
</dbReference>
<protein>
    <recommendedName>
        <fullName evidence="3">Chorismate dehydratase</fullName>
        <ecNumber evidence="3">4.2.1.151</ecNumber>
    </recommendedName>
    <alternativeName>
        <fullName evidence="3">Menaquinone biosynthetic enzyme MqnA</fullName>
    </alternativeName>
</protein>
<dbReference type="Pfam" id="PF02621">
    <property type="entry name" value="VitK2_biosynth"/>
    <property type="match status" value="1"/>
</dbReference>
<proteinExistence type="inferred from homology"/>
<comment type="pathway">
    <text evidence="3">Quinol/quinone metabolism; menaquinone biosynthesis.</text>
</comment>
<dbReference type="GO" id="GO:0009234">
    <property type="term" value="P:menaquinone biosynthetic process"/>
    <property type="evidence" value="ECO:0007669"/>
    <property type="project" value="UniProtKB-UniRule"/>
</dbReference>
<dbReference type="GO" id="GO:0016836">
    <property type="term" value="F:hydro-lyase activity"/>
    <property type="evidence" value="ECO:0007669"/>
    <property type="project" value="UniProtKB-UniRule"/>
</dbReference>
<dbReference type="EC" id="4.2.1.151" evidence="3"/>
<evidence type="ECO:0000256" key="1">
    <source>
        <dbReference type="ARBA" id="ARBA00022428"/>
    </source>
</evidence>
<name>F0QSP4_VULM7</name>
<organism evidence="4 5">
    <name type="scientific">Vulcanisaeta moutnovskia (strain 768-28)</name>
    <dbReference type="NCBI Taxonomy" id="985053"/>
    <lineage>
        <taxon>Archaea</taxon>
        <taxon>Thermoproteota</taxon>
        <taxon>Thermoprotei</taxon>
        <taxon>Thermoproteales</taxon>
        <taxon>Thermoproteaceae</taxon>
        <taxon>Vulcanisaeta</taxon>
    </lineage>
</organism>
<keyword evidence="5" id="KW-1185">Reference proteome</keyword>
<keyword evidence="1 3" id="KW-0474">Menaquinone biosynthesis</keyword>
<dbReference type="SUPFAM" id="SSF53850">
    <property type="entry name" value="Periplasmic binding protein-like II"/>
    <property type="match status" value="1"/>
</dbReference>
<dbReference type="Gene3D" id="3.40.190.10">
    <property type="entry name" value="Periplasmic binding protein-like II"/>
    <property type="match status" value="2"/>
</dbReference>
<dbReference type="PANTHER" id="PTHR37690:SF1">
    <property type="entry name" value="CHORISMATE DEHYDRATASE"/>
    <property type="match status" value="1"/>
</dbReference>
<evidence type="ECO:0000256" key="2">
    <source>
        <dbReference type="ARBA" id="ARBA00023239"/>
    </source>
</evidence>
<gene>
    <name evidence="3" type="primary">mqnA</name>
    <name evidence="4" type="ordered locus">VMUT_1356</name>
</gene>
<dbReference type="KEGG" id="vmo:VMUT_1356"/>
<evidence type="ECO:0000313" key="4">
    <source>
        <dbReference type="EMBL" id="ADY01561.1"/>
    </source>
</evidence>
<evidence type="ECO:0000313" key="5">
    <source>
        <dbReference type="Proteomes" id="UP000007485"/>
    </source>
</evidence>
<dbReference type="UniPathway" id="UPA00079"/>
<accession>F0QSP4</accession>
<dbReference type="HOGENOM" id="CLU_1122679_0_0_2"/>
<dbReference type="InterPro" id="IPR003773">
    <property type="entry name" value="Menaquinone_biosynth"/>
</dbReference>
<reference evidence="4 5" key="1">
    <citation type="journal article" date="2011" name="J. Bacteriol.">
        <title>Complete genome sequence of 'Vulcanisaeta moutnovskia' strain 768-28, a novel member of the hyperthermophilic crenarchaeal genus vulcanisaeta.</title>
        <authorList>
            <person name="Gumerov V.M."/>
            <person name="Mardanov A.V."/>
            <person name="Beletsky A.V."/>
            <person name="Prokofeva M.I."/>
            <person name="Bonch-Osmolovskaya E.A."/>
            <person name="Ravin N.V."/>
            <person name="Skryabin K.G."/>
        </authorList>
    </citation>
    <scope>NUCLEOTIDE SEQUENCE [LARGE SCALE GENOMIC DNA]</scope>
    <source>
        <strain evidence="4 5">768-28</strain>
    </source>
</reference>
<keyword evidence="2 3" id="KW-0456">Lyase</keyword>
<sequence length="247" mass="27742">MVMMSIVRLKYAHSNPLFYYSGLNPIWASNNESIRLLLEGRTSIGFVPLTHAAHNCDVLYVVPKIAIYSDGAVISARLFRGLGSGYAAVSDTSVNAMAVRRLLGIDLKVIDDPYRALRDFGAVLVIGDDALRMVDAGYPYILDVGELWRERVGLPLVYAVMAVTRNYDEKELNMVVNAIERSLKLFEEDPEPVIQYTAGKLGVSRELIRQYFSAIRYRVDDRVISGINEELRIFGINNCLRFLGNKT</sequence>
<dbReference type="InterPro" id="IPR030868">
    <property type="entry name" value="MqnA"/>
</dbReference>
<dbReference type="CDD" id="cd13634">
    <property type="entry name" value="PBP2_Sco4506"/>
    <property type="match status" value="1"/>
</dbReference>
<dbReference type="PANTHER" id="PTHR37690">
    <property type="entry name" value="CHORISMATE DEHYDRATASE"/>
    <property type="match status" value="1"/>
</dbReference>
<dbReference type="STRING" id="985053.VMUT_1356"/>
<dbReference type="eggNOG" id="arCOG00655">
    <property type="taxonomic scope" value="Archaea"/>
</dbReference>
<dbReference type="HAMAP" id="MF_00995">
    <property type="entry name" value="MqnA"/>
    <property type="match status" value="1"/>
</dbReference>
<dbReference type="EMBL" id="CP002529">
    <property type="protein sequence ID" value="ADY01561.1"/>
    <property type="molecule type" value="Genomic_DNA"/>
</dbReference>
<dbReference type="OrthoDB" id="25411at2157"/>
<comment type="catalytic activity">
    <reaction evidence="3">
        <text>chorismate = 3-[(1-carboxyvinyl)-oxy]benzoate + H2O</text>
        <dbReference type="Rhea" id="RHEA:40051"/>
        <dbReference type="ChEBI" id="CHEBI:15377"/>
        <dbReference type="ChEBI" id="CHEBI:29748"/>
        <dbReference type="ChEBI" id="CHEBI:76981"/>
        <dbReference type="EC" id="4.2.1.151"/>
    </reaction>
</comment>
<comment type="function">
    <text evidence="3">Catalyzes the dehydration of chorismate into 3-[(1-carboxyvinyl)oxy]benzoate, a step in the biosynthesis of menaquinone (MK, vitamin K2).</text>
</comment>